<comment type="caution">
    <text evidence="1">The sequence shown here is derived from an EMBL/GenBank/DDBJ whole genome shotgun (WGS) entry which is preliminary data.</text>
</comment>
<accession>A0AC61PKV3</accession>
<dbReference type="Proteomes" id="UP000192328">
    <property type="component" value="Unassembled WGS sequence"/>
</dbReference>
<keyword evidence="2" id="KW-1185">Reference proteome</keyword>
<sequence>MNNKERKAFVIKNTKTTVAIASFLFLLSFLINDLNAEGAWSSSGYYVTKQALGALGIGLGFGLASVIFTNPKLSQSVQTAVYLVTGCIIMAGIGLLTGMIPTDKGLLRSALAVLLMLVTAFIIWGLSYSRQKKLAQRINLELEKRGN</sequence>
<evidence type="ECO:0000313" key="1">
    <source>
        <dbReference type="EMBL" id="SMC57666.1"/>
    </source>
</evidence>
<name>A0AC61PKV3_9FIRM</name>
<organism evidence="1 2">
    <name type="scientific">Aristaeella lactis</name>
    <dbReference type="NCBI Taxonomy" id="3046383"/>
    <lineage>
        <taxon>Bacteria</taxon>
        <taxon>Bacillati</taxon>
        <taxon>Bacillota</taxon>
        <taxon>Clostridia</taxon>
        <taxon>Eubacteriales</taxon>
        <taxon>Aristaeellaceae</taxon>
        <taxon>Aristaeella</taxon>
    </lineage>
</organism>
<reference evidence="1" key="1">
    <citation type="submission" date="2017-04" db="EMBL/GenBank/DDBJ databases">
        <authorList>
            <person name="Varghese N."/>
            <person name="Submissions S."/>
        </authorList>
    </citation>
    <scope>NUCLEOTIDE SEQUENCE</scope>
    <source>
        <strain evidence="1">WTE2008</strain>
    </source>
</reference>
<evidence type="ECO:0000313" key="2">
    <source>
        <dbReference type="Proteomes" id="UP000192328"/>
    </source>
</evidence>
<protein>
    <submittedName>
        <fullName evidence="1">Uncharacterized protein</fullName>
    </submittedName>
</protein>
<proteinExistence type="predicted"/>
<dbReference type="EMBL" id="FWXZ01000002">
    <property type="protein sequence ID" value="SMC57666.1"/>
    <property type="molecule type" value="Genomic_DNA"/>
</dbReference>
<gene>
    <name evidence="1" type="ORF">SAMN06297397_1465</name>
</gene>